<sequence length="189" mass="21427">MKIDRHDQAKILSSSEIVQLFTHGFKTQRDRALFGLCLYCGLRISEACTMHTRGAYRISGGVRGRITVRKENTKGKADTRSIPVCDELREILEAYSSPKEFLFPGRWGRGHIHPDSADKILRAAFDELDIEGASTHSFRRTCLTKMHLSHVPTKVIKKISGHKTLAALDRYLEVTDEDLQDGVNTLKFR</sequence>
<dbReference type="InterPro" id="IPR002104">
    <property type="entry name" value="Integrase_catalytic"/>
</dbReference>
<dbReference type="CDD" id="cd00796">
    <property type="entry name" value="INT_Rci_Hp1_C"/>
    <property type="match status" value="1"/>
</dbReference>
<evidence type="ECO:0000259" key="4">
    <source>
        <dbReference type="PROSITE" id="PS51898"/>
    </source>
</evidence>
<dbReference type="Gene3D" id="1.10.443.10">
    <property type="entry name" value="Intergrase catalytic core"/>
    <property type="match status" value="1"/>
</dbReference>
<dbReference type="PANTHER" id="PTHR30349">
    <property type="entry name" value="PHAGE INTEGRASE-RELATED"/>
    <property type="match status" value="1"/>
</dbReference>
<comment type="caution">
    <text evidence="5">The sequence shown here is derived from an EMBL/GenBank/DDBJ whole genome shotgun (WGS) entry which is preliminary data.</text>
</comment>
<gene>
    <name evidence="5" type="ORF">H6G97_43135</name>
</gene>
<keyword evidence="6" id="KW-1185">Reference proteome</keyword>
<dbReference type="InterPro" id="IPR013762">
    <property type="entry name" value="Integrase-like_cat_sf"/>
</dbReference>
<evidence type="ECO:0000256" key="1">
    <source>
        <dbReference type="ARBA" id="ARBA00008857"/>
    </source>
</evidence>
<dbReference type="InterPro" id="IPR050090">
    <property type="entry name" value="Tyrosine_recombinase_XerCD"/>
</dbReference>
<reference evidence="5 6" key="1">
    <citation type="journal article" date="2020" name="ISME J.">
        <title>Comparative genomics reveals insights into cyanobacterial evolution and habitat adaptation.</title>
        <authorList>
            <person name="Chen M.Y."/>
            <person name="Teng W.K."/>
            <person name="Zhao L."/>
            <person name="Hu C.X."/>
            <person name="Zhou Y.K."/>
            <person name="Han B.P."/>
            <person name="Song L.R."/>
            <person name="Shu W.S."/>
        </authorList>
    </citation>
    <scope>NUCLEOTIDE SEQUENCE [LARGE SCALE GENOMIC DNA]</scope>
    <source>
        <strain evidence="5 6">FACHB-838</strain>
    </source>
</reference>
<dbReference type="PROSITE" id="PS51898">
    <property type="entry name" value="TYR_RECOMBINASE"/>
    <property type="match status" value="1"/>
</dbReference>
<organism evidence="5 6">
    <name type="scientific">Nostoc flagelliforme FACHB-838</name>
    <dbReference type="NCBI Taxonomy" id="2692904"/>
    <lineage>
        <taxon>Bacteria</taxon>
        <taxon>Bacillati</taxon>
        <taxon>Cyanobacteriota</taxon>
        <taxon>Cyanophyceae</taxon>
        <taxon>Nostocales</taxon>
        <taxon>Nostocaceae</taxon>
        <taxon>Nostoc</taxon>
    </lineage>
</organism>
<evidence type="ECO:0000256" key="3">
    <source>
        <dbReference type="ARBA" id="ARBA00023172"/>
    </source>
</evidence>
<dbReference type="PANTHER" id="PTHR30349:SF41">
    <property type="entry name" value="INTEGRASE_RECOMBINASE PROTEIN MJ0367-RELATED"/>
    <property type="match status" value="1"/>
</dbReference>
<evidence type="ECO:0000313" key="6">
    <source>
        <dbReference type="Proteomes" id="UP000623440"/>
    </source>
</evidence>
<feature type="domain" description="Tyr recombinase" evidence="4">
    <location>
        <begin position="7"/>
        <end position="184"/>
    </location>
</feature>
<dbReference type="RefSeq" id="WP_190946590.1">
    <property type="nucleotide sequence ID" value="NZ_JACJSI010000332.1"/>
</dbReference>
<evidence type="ECO:0000313" key="5">
    <source>
        <dbReference type="EMBL" id="MBD2535790.1"/>
    </source>
</evidence>
<dbReference type="EMBL" id="JACJSI010000332">
    <property type="protein sequence ID" value="MBD2535790.1"/>
    <property type="molecule type" value="Genomic_DNA"/>
</dbReference>
<name>A0ABR8E3D5_9NOSO</name>
<keyword evidence="3" id="KW-0233">DNA recombination</keyword>
<accession>A0ABR8E3D5</accession>
<evidence type="ECO:0000256" key="2">
    <source>
        <dbReference type="ARBA" id="ARBA00023125"/>
    </source>
</evidence>
<dbReference type="SUPFAM" id="SSF56349">
    <property type="entry name" value="DNA breaking-rejoining enzymes"/>
    <property type="match status" value="1"/>
</dbReference>
<protein>
    <submittedName>
        <fullName evidence="5">Site-specific integrase</fullName>
    </submittedName>
</protein>
<comment type="similarity">
    <text evidence="1">Belongs to the 'phage' integrase family.</text>
</comment>
<dbReference type="Pfam" id="PF00589">
    <property type="entry name" value="Phage_integrase"/>
    <property type="match status" value="1"/>
</dbReference>
<dbReference type="InterPro" id="IPR011010">
    <property type="entry name" value="DNA_brk_join_enz"/>
</dbReference>
<dbReference type="Proteomes" id="UP000623440">
    <property type="component" value="Unassembled WGS sequence"/>
</dbReference>
<proteinExistence type="inferred from homology"/>
<keyword evidence="2" id="KW-0238">DNA-binding</keyword>